<sequence>MWGNNNGATTFGTAYAPNSYTPTTGYYRMERVWKVQETGTTGAIKVQAAGAKHLLVSTDPTFATGVTEIATSNGIATVDFANGQYFTFGAELTAPGGVANGLGLWLKADAGLSTTTNNADVSTWADSSPVKNDLTQAVVTRQPNFISNAMNFNPALDFAGAQVLSATASGNKTLPNETDPVTMVSVSTNRTTGGAWKTLVSFSGSLDYPSMHWYGDNPNIYIDSITTLNMSHTGTVAVNMPTIMHSRANNASPKNVRLGYNGIANQETFTGADGEFPASSGTNLLTVGGETDVANEALDGLMTESIVYNRDLSNTEMMQVNTYLAIKYGITLSDDYLAADGTTKVWDKTANTAYHNNVAGIARDDAASLNQKQSKSVNSGEQLTVGLGTIAADNAVNANTFANNASYLVWGDNGKNVATLVNLDTSACPAPGVTEKRVERIWKVQETNNVGAVQLQVGSLPFNTSAQIFMLVSDSAAFTTYESIPVTATTDGKFLTSYNFAANSTQYITFAGNTSLPANICTGGSKSIDWWDDGWGWGTNSKTLTKGDQTFTITVDAAGNDIWYGKPGNLGLLQQDYYPVRFWKSLWIPRWSTAAQAAQPITFKMAMSKPAMSVSMEVCDVDNYANHDHLKIVGKLGGTTVMPKLTLAKTPYYAQWAATLPAVNEAKGGKLIWDCLNPGRVLIDFDRPVDTVQIDYTLDNPYNLSHLFNDIQIKGIDVQCQAAPPPPTPDNVYLRKLVSGGSHFAGDDVTFKFELENLNCGNQTVDFSDTLPAGLKWADDSLATALTLANTNDYKGSQSFNTSITLPPGKSYLMLDATAANVGTFQNQASVKVNGNNYLSDDPSQAGAANPTPLVISTQPYPTAKVAVAMTADKSTVSQNGTFTYTIAFNNTESNPVKVNFRTAPWAGSSFVANTLTNNNGGTVMGDYATESNLQINGMVVPVGTSTLTVQANSNDVALDTVMTVAAEITPEDSPTTFMPKPLKSNNAAVTVKAIASGDTDGDGLTDAEEATLGTDATKVDTDGDGENDAAEVGTDVTKPLDTDKDGKIDAKESSLLDADSDGVADEFDADDTSPANDSDGDGLTNAQEKILGTDPLKADTDNDGESDSVEIGADVNAPKNTDGTGKNDALESDDLDSDLDGVVDELDADDVSPDNDSDNDGLTNAQEKAIGTDPLKADTDNDGESDSVEVGSTPANPLNTDGTGGNDALESDDLDADNDGVVNELDADDASADNDSDNDGLTNAQEKTLDTNPLKADTDGDGENDMAEISNVANPLNTDGDSKNDAVESSILDADSDGVMDEFDANNADPNNDSDNDGLTNAQEKTLGTDPLKADTDADGEADMAEIGNVATPLDTDKDGNNDAKESSILDADNDGVANEFDADDVDPNNDTDGDGFGNTAEKLAGTDPRDVNSKPNANDLDNDGILNDVDYDDDGDGIADVGECKFGKPVDNLPIAITNESFELPVQPTGFSQALNGQVPGWNTSATDNKFEFWRGNFNGVPAYEGQQHVELNATEVSTLYQQIATKPGDVLQWSFAHRGRFGNDTIALFIGAPTAPLDVTTKQGEYTTGNAAWKVYSGTYTVPVDQTVTQFAYKSVLSTGGPTQGNFLDAISFSLQPPCTAADMDEDGIPNMQDLDSDNDGILDNIEAQTTAGYLAPTGTVDSNGVDTAYSGGLKPIDADMDLLPDYVDTDADGDGEDDKTEVGANAAQPLDTDKDGMIDAKESSILDADNDGVMDEFDADDASPDNDSDADGLTNAQEKTLGTNPLKADSDDDGENDGSEVGGNVASPLNTDGTGAIDALESIKTDADSDGVVDELDSDDASPDNDSDNDGLTNAQEKAIGTNPLKADTDNDGESDKIEVGANPASPINTDGTGGNDALESDDLDADSDGVVDELDSDDANGSNDTDGDGLTNAQEKLLGTNPLKTDSDGDGKTDATEVGADLSKPIDTDNDGKIDAVESAIIDTDTDGTMDELDADIPDTDNDGLNDAEETLLGTDPTKADTDGDGESDKAEVGANLNAPTNTDGDAIIDALESILIDTDSDGVVDELDKDNAKDNDNDGDGFNNSVETAAGSNPLDATSKPTDTDGDGTPDVTDTDDDNDGLLDTEEATAGTNPLAADSDGDGKNDKTEVGANVNAPVDTDGDGKADAIESIKVDSDNDGVVDELDKDNLDPTNDNDGDGLGNISEKTLGTDPLQTDTDGDGKDDKTEVGTNLNTPVDTDGDYKIDAIESDKVDSDNDGVVNELDTENTNPNNDSDGDGYSNLAEKTAGTNPLDANSKPNSAPQFTSGNSATFAENGTGAVMTVTATDEGAVTYTLDNSAVTDNALFNLDPTSGVLTFKAAPDYESPKDTNKDNAYIVMLKACDSSNVCTCHYRGRYQCE</sequence>
<comment type="caution">
    <text evidence="7">The sequence shown here is derived from an EMBL/GenBank/DDBJ whole genome shotgun (WGS) entry which is preliminary data.</text>
</comment>
<evidence type="ECO:0000313" key="7">
    <source>
        <dbReference type="EMBL" id="OQX04063.1"/>
    </source>
</evidence>
<evidence type="ECO:0000256" key="4">
    <source>
        <dbReference type="ARBA" id="ARBA00022837"/>
    </source>
</evidence>
<dbReference type="CDD" id="cd11304">
    <property type="entry name" value="Cadherin_repeat"/>
    <property type="match status" value="1"/>
</dbReference>
<feature type="compositionally biased region" description="Basic and acidic residues" evidence="5">
    <location>
        <begin position="1039"/>
        <end position="1055"/>
    </location>
</feature>
<evidence type="ECO:0000256" key="2">
    <source>
        <dbReference type="ARBA" id="ARBA00022525"/>
    </source>
</evidence>
<dbReference type="InterPro" id="IPR059100">
    <property type="entry name" value="TSP3_bac"/>
</dbReference>
<feature type="compositionally biased region" description="Basic and acidic residues" evidence="5">
    <location>
        <begin position="1356"/>
        <end position="1369"/>
    </location>
</feature>
<feature type="compositionally biased region" description="Polar residues" evidence="5">
    <location>
        <begin position="1758"/>
        <end position="1767"/>
    </location>
</feature>
<feature type="region of interest" description="Disordered" evidence="5">
    <location>
        <begin position="2050"/>
        <end position="2290"/>
    </location>
</feature>
<dbReference type="PANTHER" id="PTHR37467">
    <property type="entry name" value="EXPORTED CALCIUM-BINDING GLYCOPROTEIN-RELATED"/>
    <property type="match status" value="1"/>
</dbReference>
<dbReference type="InterPro" id="IPR058515">
    <property type="entry name" value="DUF8202"/>
</dbReference>
<feature type="compositionally biased region" description="Acidic residues" evidence="5">
    <location>
        <begin position="1688"/>
        <end position="1703"/>
    </location>
</feature>
<feature type="compositionally biased region" description="Acidic residues" evidence="5">
    <location>
        <begin position="1382"/>
        <end position="1395"/>
    </location>
</feature>
<evidence type="ECO:0000256" key="1">
    <source>
        <dbReference type="ARBA" id="ARBA00004613"/>
    </source>
</evidence>
<feature type="compositionally biased region" description="Basic and acidic residues" evidence="5">
    <location>
        <begin position="2227"/>
        <end position="2241"/>
    </location>
</feature>
<evidence type="ECO:0000256" key="3">
    <source>
        <dbReference type="ARBA" id="ARBA00022729"/>
    </source>
</evidence>
<feature type="compositionally biased region" description="Polar residues" evidence="5">
    <location>
        <begin position="2071"/>
        <end position="2086"/>
    </location>
</feature>
<dbReference type="InterPro" id="IPR053180">
    <property type="entry name" value="Ca-binding_acidic-repeat"/>
</dbReference>
<evidence type="ECO:0000256" key="5">
    <source>
        <dbReference type="SAM" id="MobiDB-lite"/>
    </source>
</evidence>
<accession>A0A1Y1QF06</accession>
<protein>
    <recommendedName>
        <fullName evidence="6">DUF8202 domain-containing protein</fullName>
    </recommendedName>
</protein>
<feature type="compositionally biased region" description="Basic and acidic residues" evidence="5">
    <location>
        <begin position="2148"/>
        <end position="2162"/>
    </location>
</feature>
<feature type="compositionally biased region" description="Basic and acidic residues" evidence="5">
    <location>
        <begin position="1715"/>
        <end position="1728"/>
    </location>
</feature>
<dbReference type="Gene3D" id="4.10.1080.10">
    <property type="entry name" value="TSP type-3 repeat"/>
    <property type="match status" value="1"/>
</dbReference>
<feature type="compositionally biased region" description="Acidic residues" evidence="5">
    <location>
        <begin position="1295"/>
        <end position="1305"/>
    </location>
</feature>
<dbReference type="Gene3D" id="2.60.40.60">
    <property type="entry name" value="Cadherins"/>
    <property type="match status" value="1"/>
</dbReference>
<dbReference type="EMBL" id="MTEJ01000361">
    <property type="protein sequence ID" value="OQX04063.1"/>
    <property type="molecule type" value="Genomic_DNA"/>
</dbReference>
<gene>
    <name evidence="7" type="ORF">BWK73_37430</name>
</gene>
<keyword evidence="4" id="KW-0106">Calcium</keyword>
<dbReference type="InterPro" id="IPR028974">
    <property type="entry name" value="TSP_type-3_rpt"/>
</dbReference>
<feature type="compositionally biased region" description="Acidic residues" evidence="5">
    <location>
        <begin position="1210"/>
        <end position="1219"/>
    </location>
</feature>
<feature type="compositionally biased region" description="Basic and acidic residues" evidence="5">
    <location>
        <begin position="2003"/>
        <end position="2017"/>
    </location>
</feature>
<comment type="subcellular location">
    <subcellularLocation>
        <location evidence="1">Secreted</location>
    </subcellularLocation>
</comment>
<feature type="compositionally biased region" description="Acidic residues" evidence="5">
    <location>
        <begin position="1732"/>
        <end position="1754"/>
    </location>
</feature>
<feature type="domain" description="DUF8202" evidence="6">
    <location>
        <begin position="316"/>
        <end position="500"/>
    </location>
</feature>
<dbReference type="Pfam" id="PF18884">
    <property type="entry name" value="TSP3_bac"/>
    <property type="match status" value="14"/>
</dbReference>
<feature type="compositionally biased region" description="Acidic residues" evidence="5">
    <location>
        <begin position="1131"/>
        <end position="1160"/>
    </location>
</feature>
<reference evidence="7 8" key="1">
    <citation type="submission" date="2017-01" db="EMBL/GenBank/DDBJ databases">
        <title>Novel large sulfur bacteria in the metagenomes of groundwater-fed chemosynthetic microbial mats in the Lake Huron basin.</title>
        <authorList>
            <person name="Sharrar A.M."/>
            <person name="Flood B.E."/>
            <person name="Bailey J.V."/>
            <person name="Jones D.S."/>
            <person name="Biddanda B."/>
            <person name="Ruberg S.A."/>
            <person name="Marcus D.N."/>
            <person name="Dick G.J."/>
        </authorList>
    </citation>
    <scope>NUCLEOTIDE SEQUENCE [LARGE SCALE GENOMIC DNA]</scope>
    <source>
        <strain evidence="7">A8</strain>
    </source>
</reference>
<dbReference type="Pfam" id="PF26628">
    <property type="entry name" value="DUF8202"/>
    <property type="match status" value="2"/>
</dbReference>
<dbReference type="SUPFAM" id="SSF103647">
    <property type="entry name" value="TSP type-3 repeat"/>
    <property type="match status" value="1"/>
</dbReference>
<feature type="compositionally biased region" description="Acidic residues" evidence="5">
    <location>
        <begin position="1969"/>
        <end position="1995"/>
    </location>
</feature>
<feature type="domain" description="DUF8202" evidence="6">
    <location>
        <begin position="1"/>
        <end position="84"/>
    </location>
</feature>
<keyword evidence="3" id="KW-0732">Signal</keyword>
<feature type="compositionally biased region" description="Acidic residues" evidence="5">
    <location>
        <begin position="1226"/>
        <end position="1239"/>
    </location>
</feature>
<keyword evidence="2" id="KW-0964">Secreted</keyword>
<feature type="compositionally biased region" description="Polar residues" evidence="5">
    <location>
        <begin position="2274"/>
        <end position="2290"/>
    </location>
</feature>
<proteinExistence type="predicted"/>
<feature type="compositionally biased region" description="Acidic residues" evidence="5">
    <location>
        <begin position="2090"/>
        <end position="2113"/>
    </location>
</feature>
<feature type="compositionally biased region" description="Acidic residues" evidence="5">
    <location>
        <begin position="1000"/>
        <end position="1010"/>
    </location>
</feature>
<organism evidence="7 8">
    <name type="scientific">Thiothrix lacustris</name>
    <dbReference type="NCBI Taxonomy" id="525917"/>
    <lineage>
        <taxon>Bacteria</taxon>
        <taxon>Pseudomonadati</taxon>
        <taxon>Pseudomonadota</taxon>
        <taxon>Gammaproteobacteria</taxon>
        <taxon>Thiotrichales</taxon>
        <taxon>Thiotrichaceae</taxon>
        <taxon>Thiothrix</taxon>
    </lineage>
</organism>
<feature type="compositionally biased region" description="Acidic residues" evidence="5">
    <location>
        <begin position="1812"/>
        <end position="1833"/>
    </location>
</feature>
<evidence type="ECO:0000259" key="6">
    <source>
        <dbReference type="Pfam" id="PF26628"/>
    </source>
</evidence>
<dbReference type="GO" id="GO:0005509">
    <property type="term" value="F:calcium ion binding"/>
    <property type="evidence" value="ECO:0007669"/>
    <property type="project" value="InterPro"/>
</dbReference>
<feature type="compositionally biased region" description="Basic and acidic residues" evidence="5">
    <location>
        <begin position="1949"/>
        <end position="1961"/>
    </location>
</feature>
<dbReference type="PANTHER" id="PTHR37467:SF1">
    <property type="entry name" value="EXPORTED CALCIUM-BINDING GLYCOPROTEIN"/>
    <property type="match status" value="1"/>
</dbReference>
<feature type="compositionally biased region" description="Acidic residues" evidence="5">
    <location>
        <begin position="1059"/>
        <end position="1072"/>
    </location>
</feature>
<feature type="region of interest" description="Disordered" evidence="5">
    <location>
        <begin position="997"/>
        <end position="1427"/>
    </location>
</feature>
<feature type="compositionally biased region" description="Acidic residues" evidence="5">
    <location>
        <begin position="1883"/>
        <end position="1903"/>
    </location>
</feature>
<feature type="compositionally biased region" description="Basic and acidic residues" evidence="5">
    <location>
        <begin position="1930"/>
        <end position="1940"/>
    </location>
</feature>
<dbReference type="Proteomes" id="UP000192491">
    <property type="component" value="Unassembled WGS sequence"/>
</dbReference>
<feature type="compositionally biased region" description="Acidic residues" evidence="5">
    <location>
        <begin position="2163"/>
        <end position="2172"/>
    </location>
</feature>
<name>A0A1Y1QF06_9GAMM</name>
<feature type="region of interest" description="Disordered" evidence="5">
    <location>
        <begin position="1688"/>
        <end position="2030"/>
    </location>
</feature>
<evidence type="ECO:0000313" key="8">
    <source>
        <dbReference type="Proteomes" id="UP000192491"/>
    </source>
</evidence>